<dbReference type="AlphaFoldDB" id="A0AAV7R1I3"/>
<feature type="region of interest" description="Disordered" evidence="1">
    <location>
        <begin position="31"/>
        <end position="92"/>
    </location>
</feature>
<proteinExistence type="predicted"/>
<accession>A0AAV7R1I3</accession>
<keyword evidence="3" id="KW-1185">Reference proteome</keyword>
<evidence type="ECO:0000313" key="2">
    <source>
        <dbReference type="EMBL" id="KAJ1145657.1"/>
    </source>
</evidence>
<sequence length="92" mass="9223">MPTGIILYSPPPGSSVVLHERGTGRLSSSALARTHAEDGAPGVPRIGRKSGAPSRSLGSSPVAASVTLVPLLGGDDSHPRGGTERLLAGSFL</sequence>
<evidence type="ECO:0000313" key="3">
    <source>
        <dbReference type="Proteomes" id="UP001066276"/>
    </source>
</evidence>
<name>A0AAV7R1I3_PLEWA</name>
<dbReference type="EMBL" id="JANPWB010000010">
    <property type="protein sequence ID" value="KAJ1145657.1"/>
    <property type="molecule type" value="Genomic_DNA"/>
</dbReference>
<gene>
    <name evidence="2" type="ORF">NDU88_011943</name>
</gene>
<protein>
    <submittedName>
        <fullName evidence="2">Uncharacterized protein</fullName>
    </submittedName>
</protein>
<comment type="caution">
    <text evidence="2">The sequence shown here is derived from an EMBL/GenBank/DDBJ whole genome shotgun (WGS) entry which is preliminary data.</text>
</comment>
<dbReference type="Proteomes" id="UP001066276">
    <property type="component" value="Chromosome 6"/>
</dbReference>
<evidence type="ECO:0000256" key="1">
    <source>
        <dbReference type="SAM" id="MobiDB-lite"/>
    </source>
</evidence>
<organism evidence="2 3">
    <name type="scientific">Pleurodeles waltl</name>
    <name type="common">Iberian ribbed newt</name>
    <dbReference type="NCBI Taxonomy" id="8319"/>
    <lineage>
        <taxon>Eukaryota</taxon>
        <taxon>Metazoa</taxon>
        <taxon>Chordata</taxon>
        <taxon>Craniata</taxon>
        <taxon>Vertebrata</taxon>
        <taxon>Euteleostomi</taxon>
        <taxon>Amphibia</taxon>
        <taxon>Batrachia</taxon>
        <taxon>Caudata</taxon>
        <taxon>Salamandroidea</taxon>
        <taxon>Salamandridae</taxon>
        <taxon>Pleurodelinae</taxon>
        <taxon>Pleurodeles</taxon>
    </lineage>
</organism>
<reference evidence="2" key="1">
    <citation type="journal article" date="2022" name="bioRxiv">
        <title>Sequencing and chromosome-scale assembly of the giantPleurodeles waltlgenome.</title>
        <authorList>
            <person name="Brown T."/>
            <person name="Elewa A."/>
            <person name="Iarovenko S."/>
            <person name="Subramanian E."/>
            <person name="Araus A.J."/>
            <person name="Petzold A."/>
            <person name="Susuki M."/>
            <person name="Suzuki K.-i.T."/>
            <person name="Hayashi T."/>
            <person name="Toyoda A."/>
            <person name="Oliveira C."/>
            <person name="Osipova E."/>
            <person name="Leigh N.D."/>
            <person name="Simon A."/>
            <person name="Yun M.H."/>
        </authorList>
    </citation>
    <scope>NUCLEOTIDE SEQUENCE</scope>
    <source>
        <strain evidence="2">20211129_DDA</strain>
        <tissue evidence="2">Liver</tissue>
    </source>
</reference>